<reference evidence="2" key="1">
    <citation type="journal article" date="2012" name="Stand. Genomic Sci.">
        <title>Permanent draft genome sequence of the gliding predator Saprospira grandis strain Sa g1 (= HR1).</title>
        <authorList>
            <person name="Mavromatis K."/>
            <person name="Chertkov O."/>
            <person name="Lapidus A."/>
            <person name="Nolan M."/>
            <person name="Lucas S."/>
            <person name="Tice H."/>
            <person name="Del Rio T.G."/>
            <person name="Cheng J.F."/>
            <person name="Han C."/>
            <person name="Tapia R."/>
            <person name="Bruce D."/>
            <person name="Goodwin L.A."/>
            <person name="Pitluck S."/>
            <person name="Huntemann M."/>
            <person name="Liolios K."/>
            <person name="Pagani I."/>
            <person name="Ivanova N."/>
            <person name="Mikhailova N."/>
            <person name="Pati A."/>
            <person name="Chen A."/>
            <person name="Palaniappan K."/>
            <person name="Land M."/>
            <person name="Brambilla E.M."/>
            <person name="Rohde M."/>
            <person name="Spring S."/>
            <person name="Goker M."/>
            <person name="Detter J.C."/>
            <person name="Bristow J."/>
            <person name="Eisen J.A."/>
            <person name="Markowitz V."/>
            <person name="Hugenholtz P."/>
            <person name="Kyrpides N.C."/>
            <person name="Klenk H.P."/>
            <person name="Woyke T."/>
        </authorList>
    </citation>
    <scope>NUCLEOTIDE SEQUENCE [LARGE SCALE GENOMIC DNA]</scope>
    <source>
        <strain evidence="2">DSM 2844</strain>
    </source>
</reference>
<dbReference type="EMBL" id="JH719942">
    <property type="protein sequence ID" value="EJF54866.1"/>
    <property type="molecule type" value="Genomic_DNA"/>
</dbReference>
<dbReference type="Proteomes" id="UP000005113">
    <property type="component" value="Unassembled WGS sequence"/>
</dbReference>
<evidence type="ECO:0000313" key="1">
    <source>
        <dbReference type="EMBL" id="EJF54866.1"/>
    </source>
</evidence>
<accession>J0Y029</accession>
<evidence type="ECO:0000313" key="2">
    <source>
        <dbReference type="Proteomes" id="UP000005113"/>
    </source>
</evidence>
<sequence length="22" mass="2607">VEKGLERFYIMYDTAKMLGQIT</sequence>
<dbReference type="AlphaFoldDB" id="J0Y029"/>
<protein>
    <submittedName>
        <fullName evidence="1">Uncharacterized protein</fullName>
    </submittedName>
</protein>
<organism evidence="1 2">
    <name type="scientific">Saprospira grandis DSM 2844</name>
    <dbReference type="NCBI Taxonomy" id="694433"/>
    <lineage>
        <taxon>Bacteria</taxon>
        <taxon>Pseudomonadati</taxon>
        <taxon>Bacteroidota</taxon>
        <taxon>Saprospiria</taxon>
        <taxon>Saprospirales</taxon>
        <taxon>Saprospiraceae</taxon>
        <taxon>Saprospira</taxon>
    </lineage>
</organism>
<proteinExistence type="predicted"/>
<gene>
    <name evidence="1" type="ORF">SapgrDRAFT_3221</name>
</gene>
<feature type="non-terminal residue" evidence="1">
    <location>
        <position position="1"/>
    </location>
</feature>
<dbReference type="HOGENOM" id="CLU_3425810_0_0_10"/>
<name>J0Y029_9BACT</name>